<comment type="caution">
    <text evidence="4">The sequence shown here is derived from an EMBL/GenBank/DDBJ whole genome shotgun (WGS) entry which is preliminary data.</text>
</comment>
<dbReference type="PROSITE" id="PS51375">
    <property type="entry name" value="PPR"/>
    <property type="match status" value="3"/>
</dbReference>
<dbReference type="NCBIfam" id="TIGR00756">
    <property type="entry name" value="PPR"/>
    <property type="match status" value="2"/>
</dbReference>
<dbReference type="PANTHER" id="PTHR47936:SF1">
    <property type="entry name" value="PENTATRICOPEPTIDE REPEAT-CONTAINING PROTEIN GUN1, CHLOROPLASTIC"/>
    <property type="match status" value="1"/>
</dbReference>
<dbReference type="Gene3D" id="1.25.40.10">
    <property type="entry name" value="Tetratricopeptide repeat domain"/>
    <property type="match status" value="3"/>
</dbReference>
<keyword evidence="2" id="KW-0677">Repeat</keyword>
<evidence type="ECO:0000256" key="3">
    <source>
        <dbReference type="PROSITE-ProRule" id="PRU00708"/>
    </source>
</evidence>
<dbReference type="Pfam" id="PF01535">
    <property type="entry name" value="PPR"/>
    <property type="match status" value="1"/>
</dbReference>
<dbReference type="PANTHER" id="PTHR47936">
    <property type="entry name" value="PPR_LONG DOMAIN-CONTAINING PROTEIN"/>
    <property type="match status" value="1"/>
</dbReference>
<dbReference type="Proteomes" id="UP001151752">
    <property type="component" value="Unassembled WGS sequence"/>
</dbReference>
<evidence type="ECO:0000256" key="2">
    <source>
        <dbReference type="ARBA" id="ARBA00022737"/>
    </source>
</evidence>
<feature type="repeat" description="PPR" evidence="3">
    <location>
        <begin position="360"/>
        <end position="394"/>
    </location>
</feature>
<evidence type="ECO:0000313" key="5">
    <source>
        <dbReference type="Proteomes" id="UP001151752"/>
    </source>
</evidence>
<name>A0A9Q0ZZX3_9ROSI</name>
<feature type="repeat" description="PPR" evidence="3">
    <location>
        <begin position="273"/>
        <end position="307"/>
    </location>
</feature>
<evidence type="ECO:0000313" key="4">
    <source>
        <dbReference type="EMBL" id="KAJ6753088.1"/>
    </source>
</evidence>
<protein>
    <submittedName>
        <fullName evidence="4">RESPIRATORY COMPLEX I CHAPERONE (CIA84) putative</fullName>
    </submittedName>
</protein>
<organism evidence="4 5">
    <name type="scientific">Salix koriyanagi</name>
    <dbReference type="NCBI Taxonomy" id="2511006"/>
    <lineage>
        <taxon>Eukaryota</taxon>
        <taxon>Viridiplantae</taxon>
        <taxon>Streptophyta</taxon>
        <taxon>Embryophyta</taxon>
        <taxon>Tracheophyta</taxon>
        <taxon>Spermatophyta</taxon>
        <taxon>Magnoliopsida</taxon>
        <taxon>eudicotyledons</taxon>
        <taxon>Gunneridae</taxon>
        <taxon>Pentapetalae</taxon>
        <taxon>rosids</taxon>
        <taxon>fabids</taxon>
        <taxon>Malpighiales</taxon>
        <taxon>Salicaceae</taxon>
        <taxon>Saliceae</taxon>
        <taxon>Salix</taxon>
    </lineage>
</organism>
<reference evidence="4" key="1">
    <citation type="submission" date="2022-11" db="EMBL/GenBank/DDBJ databases">
        <authorList>
            <person name="Hyden B.L."/>
            <person name="Feng K."/>
            <person name="Yates T."/>
            <person name="Jawdy S."/>
            <person name="Smart L.B."/>
            <person name="Muchero W."/>
        </authorList>
    </citation>
    <scope>NUCLEOTIDE SEQUENCE</scope>
    <source>
        <tissue evidence="4">Shoot tip</tissue>
    </source>
</reference>
<dbReference type="InterPro" id="IPR002885">
    <property type="entry name" value="PPR_rpt"/>
</dbReference>
<proteinExistence type="inferred from homology"/>
<sequence length="418" mass="47465">MGLACQKGVYLPNNGKDRNYCRSYCCGGYGGSAMKTRGIHVGTCERNVVSVSMKSLTWFGCVRLKKPQMSLQFVSVTMRNSLIGSGVVACNESELVSEDNRQDELVRRGIDQFDMDPLGQKLPPWGIVSDNYELVSNEKEEQDLVESGKDQFDMDSRGQNFPLQQGSDINNEKIVQSPSLLNNRVTVNESRVLFLEETDENELSRRILMLSRSNKIRSALELLRSMEFSGLQPNMHACNSLLSCLLQAPRVVIQHLICFVELEAFSRERKDFDVIVYNTMISVCGKEKNWVETERIWRSMKENDYHGTQVTYSLLVSIFVRCGRNELAIEAYSEMVQNEVAFRASLWDEVEEILDRVAPDVSLYKAVIHGMCSRGNIESAKKLYMKMGKSGLELDGALMLQNLQKSSSKRSRFSTCRR</sequence>
<keyword evidence="5" id="KW-1185">Reference proteome</keyword>
<dbReference type="AlphaFoldDB" id="A0A9Q0ZZX3"/>
<reference evidence="4" key="2">
    <citation type="journal article" date="2023" name="Int. J. Mol. Sci.">
        <title>De Novo Assembly and Annotation of 11 Diverse Shrub Willow (Salix) Genomes Reveals Novel Gene Organization in Sex-Linked Regions.</title>
        <authorList>
            <person name="Hyden B."/>
            <person name="Feng K."/>
            <person name="Yates T.B."/>
            <person name="Jawdy S."/>
            <person name="Cereghino C."/>
            <person name="Smart L.B."/>
            <person name="Muchero W."/>
        </authorList>
    </citation>
    <scope>NUCLEOTIDE SEQUENCE</scope>
    <source>
        <tissue evidence="4">Shoot tip</tissue>
    </source>
</reference>
<evidence type="ECO:0000256" key="1">
    <source>
        <dbReference type="ARBA" id="ARBA00007626"/>
    </source>
</evidence>
<dbReference type="InterPro" id="IPR011990">
    <property type="entry name" value="TPR-like_helical_dom_sf"/>
</dbReference>
<accession>A0A9Q0ZZX3</accession>
<dbReference type="EMBL" id="JAPFFM010000008">
    <property type="protein sequence ID" value="KAJ6753088.1"/>
    <property type="molecule type" value="Genomic_DNA"/>
</dbReference>
<comment type="similarity">
    <text evidence="1">Belongs to the PPR family. P subfamily.</text>
</comment>
<feature type="repeat" description="PPR" evidence="3">
    <location>
        <begin position="308"/>
        <end position="342"/>
    </location>
</feature>
<gene>
    <name evidence="4" type="ORF">OIU74_027862</name>
</gene>
<dbReference type="Pfam" id="PF13041">
    <property type="entry name" value="PPR_2"/>
    <property type="match status" value="1"/>
</dbReference>